<dbReference type="Pfam" id="PF00440">
    <property type="entry name" value="TetR_N"/>
    <property type="match status" value="1"/>
</dbReference>
<dbReference type="PATRIC" id="fig|1158610.3.peg.1331"/>
<gene>
    <name evidence="4" type="ORF">UC3_01351</name>
</gene>
<feature type="DNA-binding region" description="H-T-H motif" evidence="2">
    <location>
        <begin position="28"/>
        <end position="47"/>
    </location>
</feature>
<dbReference type="AlphaFoldDB" id="R3WC46"/>
<dbReference type="RefSeq" id="WP_010768014.1">
    <property type="nucleotide sequence ID" value="NZ_ASWE01000003.1"/>
</dbReference>
<dbReference type="OrthoDB" id="2193387at2"/>
<protein>
    <recommendedName>
        <fullName evidence="3">HTH tetR-type domain-containing protein</fullName>
    </recommendedName>
</protein>
<proteinExistence type="predicted"/>
<dbReference type="InterPro" id="IPR009057">
    <property type="entry name" value="Homeodomain-like_sf"/>
</dbReference>
<dbReference type="GO" id="GO:0003677">
    <property type="term" value="F:DNA binding"/>
    <property type="evidence" value="ECO:0007669"/>
    <property type="project" value="UniProtKB-UniRule"/>
</dbReference>
<dbReference type="STRING" id="154621.RV11_GL000106"/>
<sequence length="179" mass="21200">MRQKRYDKSFILNGAYKLVKKKGFSSLTARDIAKELSISTQPIYIEFKNMKALRDELLIYTFMGIQENYFNTNNTLEEFIKNVLSFINDDNELYISLLSERAFLVQLANCLYELYCENSETVQRFKNEEDRRFSFIMLVSMATAACYVGEKKTDEESDYLNRMNQLVKNDLFRSFFLFS</sequence>
<organism evidence="4 5">
    <name type="scientific">Enterococcus phoeniculicola ATCC BAA-412</name>
    <dbReference type="NCBI Taxonomy" id="1158610"/>
    <lineage>
        <taxon>Bacteria</taxon>
        <taxon>Bacillati</taxon>
        <taxon>Bacillota</taxon>
        <taxon>Bacilli</taxon>
        <taxon>Lactobacillales</taxon>
        <taxon>Enterococcaceae</taxon>
        <taxon>Enterococcus</taxon>
    </lineage>
</organism>
<dbReference type="EMBL" id="AJAT01000012">
    <property type="protein sequence ID" value="EOL45461.1"/>
    <property type="molecule type" value="Genomic_DNA"/>
</dbReference>
<dbReference type="SUPFAM" id="SSF46689">
    <property type="entry name" value="Homeodomain-like"/>
    <property type="match status" value="1"/>
</dbReference>
<evidence type="ECO:0000256" key="1">
    <source>
        <dbReference type="ARBA" id="ARBA00023125"/>
    </source>
</evidence>
<keyword evidence="5" id="KW-1185">Reference proteome</keyword>
<dbReference type="eggNOG" id="COG1309">
    <property type="taxonomic scope" value="Bacteria"/>
</dbReference>
<dbReference type="HOGENOM" id="CLU_100170_2_0_9"/>
<dbReference type="Proteomes" id="UP000013785">
    <property type="component" value="Unassembled WGS sequence"/>
</dbReference>
<feature type="domain" description="HTH tetR-type" evidence="3">
    <location>
        <begin position="5"/>
        <end position="65"/>
    </location>
</feature>
<accession>R3WC46</accession>
<evidence type="ECO:0000259" key="3">
    <source>
        <dbReference type="PROSITE" id="PS50977"/>
    </source>
</evidence>
<comment type="caution">
    <text evidence="4">The sequence shown here is derived from an EMBL/GenBank/DDBJ whole genome shotgun (WGS) entry which is preliminary data.</text>
</comment>
<evidence type="ECO:0000313" key="5">
    <source>
        <dbReference type="Proteomes" id="UP000013785"/>
    </source>
</evidence>
<reference evidence="4 5" key="1">
    <citation type="submission" date="2013-02" db="EMBL/GenBank/DDBJ databases">
        <title>The Genome Sequence of Enterococcus phoeniculicola BAA-412.</title>
        <authorList>
            <consortium name="The Broad Institute Genome Sequencing Platform"/>
            <consortium name="The Broad Institute Genome Sequencing Center for Infectious Disease"/>
            <person name="Earl A.M."/>
            <person name="Gilmore M.S."/>
            <person name="Lebreton F."/>
            <person name="Walker B."/>
            <person name="Young S.K."/>
            <person name="Zeng Q."/>
            <person name="Gargeya S."/>
            <person name="Fitzgerald M."/>
            <person name="Haas B."/>
            <person name="Abouelleil A."/>
            <person name="Alvarado L."/>
            <person name="Arachchi H.M."/>
            <person name="Berlin A.M."/>
            <person name="Chapman S.B."/>
            <person name="Dewar J."/>
            <person name="Goldberg J."/>
            <person name="Griggs A."/>
            <person name="Gujja S."/>
            <person name="Hansen M."/>
            <person name="Howarth C."/>
            <person name="Imamovic A."/>
            <person name="Larimer J."/>
            <person name="McCowan C."/>
            <person name="Murphy C."/>
            <person name="Neiman D."/>
            <person name="Pearson M."/>
            <person name="Priest M."/>
            <person name="Roberts A."/>
            <person name="Saif S."/>
            <person name="Shea T."/>
            <person name="Sisk P."/>
            <person name="Sykes S."/>
            <person name="Wortman J."/>
            <person name="Nusbaum C."/>
            <person name="Birren B."/>
        </authorList>
    </citation>
    <scope>NUCLEOTIDE SEQUENCE [LARGE SCALE GENOMIC DNA]</scope>
    <source>
        <strain evidence="4 5">ATCC BAA-412</strain>
    </source>
</reference>
<dbReference type="Gene3D" id="1.10.357.10">
    <property type="entry name" value="Tetracycline Repressor, domain 2"/>
    <property type="match status" value="1"/>
</dbReference>
<evidence type="ECO:0000313" key="4">
    <source>
        <dbReference type="EMBL" id="EOL45461.1"/>
    </source>
</evidence>
<dbReference type="PROSITE" id="PS50977">
    <property type="entry name" value="HTH_TETR_2"/>
    <property type="match status" value="1"/>
</dbReference>
<evidence type="ECO:0000256" key="2">
    <source>
        <dbReference type="PROSITE-ProRule" id="PRU00335"/>
    </source>
</evidence>
<name>R3WC46_9ENTE</name>
<keyword evidence="1 2" id="KW-0238">DNA-binding</keyword>
<dbReference type="InterPro" id="IPR001647">
    <property type="entry name" value="HTH_TetR"/>
</dbReference>